<evidence type="ECO:0000313" key="2">
    <source>
        <dbReference type="EMBL" id="MDC7138100.1"/>
    </source>
</evidence>
<dbReference type="Proteomes" id="UP001215398">
    <property type="component" value="Unassembled WGS sequence"/>
</dbReference>
<feature type="transmembrane region" description="Helical" evidence="1">
    <location>
        <begin position="436"/>
        <end position="455"/>
    </location>
</feature>
<dbReference type="RefSeq" id="WP_270540880.1">
    <property type="nucleotide sequence ID" value="NZ_JAQCYP010000017.1"/>
</dbReference>
<accession>A0ABT5HBY3</accession>
<protein>
    <submittedName>
        <fullName evidence="2">CsgG/HfaB family protein</fullName>
    </submittedName>
</protein>
<reference evidence="2 3" key="1">
    <citation type="submission" date="2023-01" db="EMBL/GenBank/DDBJ databases">
        <title>Exploring GABA producing Bacteroides strains toward improving mental health.</title>
        <authorList>
            <person name="Yousuf B."/>
            <person name="Bouhlel N.E."/>
            <person name="Mottawea W."/>
            <person name="Hammami R."/>
        </authorList>
    </citation>
    <scope>NUCLEOTIDE SEQUENCE [LARGE SCALE GENOMIC DNA]</scope>
    <source>
        <strain evidence="2 3">UO.H1054</strain>
    </source>
</reference>
<gene>
    <name evidence="2" type="ORF">PQG98_17380</name>
</gene>
<dbReference type="Gene3D" id="3.40.50.10610">
    <property type="entry name" value="ABC-type transport auxiliary lipoprotein component"/>
    <property type="match status" value="1"/>
</dbReference>
<sequence length="499" mass="54247">MKIFLRLFLLLLPIGLWGQVTKNGYVINVEKTNIYIDLSTPKVKNGTKLLVYGSSGYMIHPVTKQKIRKEAEACAEIQVTGVYDGYSVAKFISGQIEDIKVGMIVKEGTLGSRMEVRPEKDLDKSVVRSEEKMSLTTTHKDNLSDKIRVIVSPAEVNDVVGIGHFGGYVADVLMEQLMLCDKVRLLDRSVLNAQMDELNLSREYINPATAIQKGKIEGAQYIIQVTMQKPDVVNIRTGIPLASIMGAVQGIMGKNVGAQYASNAQVGTLKAAVSITTRVIDLQTSEVVFMCSGTGKSQGKSQLSLEYGALGGAELNGGAEGFKQTITGKAIQKAFITIGNNLNSFFNGNTDKKVVGSASGFSNYGQEMSVKGTKLYMGTEKLDKDGIQLAFVENPDLYFQYKRGKKQVARAWLPMVGGIIMGAVVMGQLGSWEDETLIGVGGLIMATGVGSGIYMRIAGRNKIKKAVWQYNLQQRHSYNNPCQLGFCLKGNGLGLCLLF</sequence>
<organism evidence="2 3">
    <name type="scientific">Bacteroides zhangwenhongii</name>
    <dbReference type="NCBI Taxonomy" id="2650157"/>
    <lineage>
        <taxon>Bacteria</taxon>
        <taxon>Pseudomonadati</taxon>
        <taxon>Bacteroidota</taxon>
        <taxon>Bacteroidia</taxon>
        <taxon>Bacteroidales</taxon>
        <taxon>Bacteroidaceae</taxon>
        <taxon>Bacteroides</taxon>
    </lineage>
</organism>
<name>A0ABT5HBY3_9BACE</name>
<keyword evidence="1" id="KW-0812">Transmembrane</keyword>
<keyword evidence="1" id="KW-0472">Membrane</keyword>
<comment type="caution">
    <text evidence="2">The sequence shown here is derived from an EMBL/GenBank/DDBJ whole genome shotgun (WGS) entry which is preliminary data.</text>
</comment>
<dbReference type="EMBL" id="JAQPYS010000086">
    <property type="protein sequence ID" value="MDC7138100.1"/>
    <property type="molecule type" value="Genomic_DNA"/>
</dbReference>
<dbReference type="Pfam" id="PF03783">
    <property type="entry name" value="CsgG"/>
    <property type="match status" value="1"/>
</dbReference>
<keyword evidence="1" id="KW-1133">Transmembrane helix</keyword>
<keyword evidence="3" id="KW-1185">Reference proteome</keyword>
<evidence type="ECO:0000256" key="1">
    <source>
        <dbReference type="SAM" id="Phobius"/>
    </source>
</evidence>
<dbReference type="InterPro" id="IPR005534">
    <property type="entry name" value="Curli_assmbl/transp-comp_CsgG"/>
</dbReference>
<proteinExistence type="predicted"/>
<evidence type="ECO:0000313" key="3">
    <source>
        <dbReference type="Proteomes" id="UP001215398"/>
    </source>
</evidence>
<feature type="transmembrane region" description="Helical" evidence="1">
    <location>
        <begin position="411"/>
        <end position="430"/>
    </location>
</feature>